<dbReference type="Pfam" id="PF14677">
    <property type="entry name" value="FANCI_S3"/>
    <property type="match status" value="1"/>
</dbReference>
<evidence type="ECO:0000259" key="3">
    <source>
        <dbReference type="Pfam" id="PF14678"/>
    </source>
</evidence>
<feature type="domain" description="FANCI solenoid 4" evidence="3">
    <location>
        <begin position="517"/>
        <end position="745"/>
    </location>
</feature>
<name>A0AAN8WGY1_HALRR</name>
<feature type="compositionally biased region" description="Acidic residues" evidence="1">
    <location>
        <begin position="749"/>
        <end position="758"/>
    </location>
</feature>
<dbReference type="Pfam" id="PF14678">
    <property type="entry name" value="FANCI_S4"/>
    <property type="match status" value="1"/>
</dbReference>
<evidence type="ECO:0000313" key="6">
    <source>
        <dbReference type="Proteomes" id="UP001381693"/>
    </source>
</evidence>
<keyword evidence="6" id="KW-1185">Reference proteome</keyword>
<evidence type="ECO:0008006" key="7">
    <source>
        <dbReference type="Google" id="ProtNLM"/>
    </source>
</evidence>
<dbReference type="AlphaFoldDB" id="A0AAN8WGY1"/>
<accession>A0AAN8WGY1</accession>
<evidence type="ECO:0000313" key="5">
    <source>
        <dbReference type="EMBL" id="KAK7066120.1"/>
    </source>
</evidence>
<feature type="compositionally biased region" description="Polar residues" evidence="1">
    <location>
        <begin position="822"/>
        <end position="832"/>
    </location>
</feature>
<dbReference type="InterPro" id="IPR029312">
    <property type="entry name" value="FANCI_HD2"/>
</dbReference>
<feature type="region of interest" description="Disordered" evidence="1">
    <location>
        <begin position="808"/>
        <end position="855"/>
    </location>
</feature>
<feature type="domain" description="FANCI helical" evidence="4">
    <location>
        <begin position="30"/>
        <end position="263"/>
    </location>
</feature>
<dbReference type="PANTHER" id="PTHR21818:SF0">
    <property type="entry name" value="FANCONI ANEMIA GROUP I PROTEIN"/>
    <property type="match status" value="1"/>
</dbReference>
<dbReference type="PANTHER" id="PTHR21818">
    <property type="entry name" value="BC025462 PROTEIN"/>
    <property type="match status" value="1"/>
</dbReference>
<dbReference type="Pfam" id="PF14680">
    <property type="entry name" value="FANCI_HD2"/>
    <property type="match status" value="1"/>
</dbReference>
<dbReference type="EMBL" id="JAXCGZ010019411">
    <property type="protein sequence ID" value="KAK7066120.1"/>
    <property type="molecule type" value="Genomic_DNA"/>
</dbReference>
<evidence type="ECO:0000259" key="4">
    <source>
        <dbReference type="Pfam" id="PF14680"/>
    </source>
</evidence>
<dbReference type="GO" id="GO:0006281">
    <property type="term" value="P:DNA repair"/>
    <property type="evidence" value="ECO:0007669"/>
    <property type="project" value="InterPro"/>
</dbReference>
<gene>
    <name evidence="5" type="ORF">SK128_010025</name>
</gene>
<organism evidence="5 6">
    <name type="scientific">Halocaridina rubra</name>
    <name type="common">Hawaiian red shrimp</name>
    <dbReference type="NCBI Taxonomy" id="373956"/>
    <lineage>
        <taxon>Eukaryota</taxon>
        <taxon>Metazoa</taxon>
        <taxon>Ecdysozoa</taxon>
        <taxon>Arthropoda</taxon>
        <taxon>Crustacea</taxon>
        <taxon>Multicrustacea</taxon>
        <taxon>Malacostraca</taxon>
        <taxon>Eumalacostraca</taxon>
        <taxon>Eucarida</taxon>
        <taxon>Decapoda</taxon>
        <taxon>Pleocyemata</taxon>
        <taxon>Caridea</taxon>
        <taxon>Atyoidea</taxon>
        <taxon>Atyidae</taxon>
        <taxon>Halocaridina</taxon>
    </lineage>
</organism>
<feature type="region of interest" description="Disordered" evidence="1">
    <location>
        <begin position="749"/>
        <end position="793"/>
    </location>
</feature>
<dbReference type="Proteomes" id="UP001381693">
    <property type="component" value="Unassembled WGS sequence"/>
</dbReference>
<evidence type="ECO:0000259" key="2">
    <source>
        <dbReference type="Pfam" id="PF14677"/>
    </source>
</evidence>
<proteinExistence type="predicted"/>
<dbReference type="InterPro" id="IPR026171">
    <property type="entry name" value="FANCI"/>
</dbReference>
<evidence type="ECO:0000256" key="1">
    <source>
        <dbReference type="SAM" id="MobiDB-lite"/>
    </source>
</evidence>
<dbReference type="InterPro" id="IPR029313">
    <property type="entry name" value="FANCI_S3"/>
</dbReference>
<dbReference type="GO" id="GO:0070182">
    <property type="term" value="F:DNA polymerase binding"/>
    <property type="evidence" value="ECO:0007669"/>
    <property type="project" value="TreeGrafter"/>
</dbReference>
<feature type="domain" description="FANCI solenoid 3" evidence="2">
    <location>
        <begin position="293"/>
        <end position="503"/>
    </location>
</feature>
<sequence>MESRQVAVLGIIKFLRHFQVKGTLPSSQASTSFSSSLSTVSIANVHSVFNSATNEALCLELLGVLRRCFSQQQEVKSVLYGGLYDVCKDNPKLTVSILELLHQQSKQFLDLRPTTLNPVILKKVVNLQGNSVSIVEPVGELLSSLGSCKLYFEKRHEVLNEAEEVDSEENTVSVLNDICSLFDIVVEKLSGCELFDLGIDPQGDYSLSSTAGEKNVASVKVMMNVYDSLIEYTFSQGANVLEAKMKVVLQLFKSQKKLIDLLKEKSAKSGKKEGAKGKNRSPSKSPVVVKSNLSLSVVAEMLKVSYSKDDADNPNCVDLLKENHELQLYLLSFVEVTLTTFKEMTVSEKEKLLLHMKVIASVLLHECVENIASHDSSDKRIVQRIRQSLIILSTLITLFCKYYTKKLESIFREVTHQNDNKDVNSLLHKVYKKCQKMLLKILQHEDMSPLQRDAITITNIMSTVCQAMDPACEEITEVQNWILQLCKDQEGDSSVAESLMRLLFFLSDQIKVKHTLTRAISRELHHKLGDLEEGVEVEEVGNYKLVTETTSCYILPVLLTHIEETLGWMELVLNKMKACVATEAEYDANKIEKYLSTKCIVLIHTAHEIIQSALPLGNCMDNTLRVITKFYNILGLYVRYYLDLFKMRSSSQISEKFEKLVHTAGEMLTAPIYGTITYIEGVQRKDGAHISRTMKESKLIPSLIFSIEQFEKHLINLSRKSKVNLMQGMQLSTSRDFRILTSAMVEALQNEDEDGDNNDVDKVSDGDTNSGDETENPVNLRNNRESLSPGDTVEIHLSKDKSLSYIKGKGLGKSFKRKNTSDENTANAQNRQSQPPAKKSKPVKSKLGIAKKSNK</sequence>
<dbReference type="InterPro" id="IPR029314">
    <property type="entry name" value="FANCI_S4"/>
</dbReference>
<reference evidence="5 6" key="1">
    <citation type="submission" date="2023-11" db="EMBL/GenBank/DDBJ databases">
        <title>Halocaridina rubra genome assembly.</title>
        <authorList>
            <person name="Smith C."/>
        </authorList>
    </citation>
    <scope>NUCLEOTIDE SEQUENCE [LARGE SCALE GENOMIC DNA]</scope>
    <source>
        <strain evidence="5">EP-1</strain>
        <tissue evidence="5">Whole</tissue>
    </source>
</reference>
<comment type="caution">
    <text evidence="5">The sequence shown here is derived from an EMBL/GenBank/DDBJ whole genome shotgun (WGS) entry which is preliminary data.</text>
</comment>
<protein>
    <recommendedName>
        <fullName evidence="7">Fanconi anemia group I protein</fullName>
    </recommendedName>
</protein>